<dbReference type="InParanoid" id="A0A5F8HLC6"/>
<dbReference type="Gene3D" id="3.40.718.10">
    <property type="entry name" value="Isopropylmalate Dehydrogenase"/>
    <property type="match status" value="1"/>
</dbReference>
<proteinExistence type="predicted"/>
<evidence type="ECO:0000313" key="2">
    <source>
        <dbReference type="Proteomes" id="UP000002280"/>
    </source>
</evidence>
<keyword evidence="2" id="KW-1185">Reference proteome</keyword>
<reference evidence="1 2" key="1">
    <citation type="journal article" date="2007" name="Nature">
        <title>Genome of the marsupial Monodelphis domestica reveals innovation in non-coding sequences.</title>
        <authorList>
            <person name="Mikkelsen T.S."/>
            <person name="Wakefield M.J."/>
            <person name="Aken B."/>
            <person name="Amemiya C.T."/>
            <person name="Chang J.L."/>
            <person name="Duke S."/>
            <person name="Garber M."/>
            <person name="Gentles A.J."/>
            <person name="Goodstadt L."/>
            <person name="Heger A."/>
            <person name="Jurka J."/>
            <person name="Kamal M."/>
            <person name="Mauceli E."/>
            <person name="Searle S.M."/>
            <person name="Sharpe T."/>
            <person name="Baker M.L."/>
            <person name="Batzer M.A."/>
            <person name="Benos P.V."/>
            <person name="Belov K."/>
            <person name="Clamp M."/>
            <person name="Cook A."/>
            <person name="Cuff J."/>
            <person name="Das R."/>
            <person name="Davidow L."/>
            <person name="Deakin J.E."/>
            <person name="Fazzari M.J."/>
            <person name="Glass J.L."/>
            <person name="Grabherr M."/>
            <person name="Greally J.M."/>
            <person name="Gu W."/>
            <person name="Hore T.A."/>
            <person name="Huttley G.A."/>
            <person name="Kleber M."/>
            <person name="Jirtle R.L."/>
            <person name="Koina E."/>
            <person name="Lee J.T."/>
            <person name="Mahony S."/>
            <person name="Marra M.A."/>
            <person name="Miller R.D."/>
            <person name="Nicholls R.D."/>
            <person name="Oda M."/>
            <person name="Papenfuss A.T."/>
            <person name="Parra Z.E."/>
            <person name="Pollock D.D."/>
            <person name="Ray D.A."/>
            <person name="Schein J.E."/>
            <person name="Speed T.P."/>
            <person name="Thompson K."/>
            <person name="VandeBerg J.L."/>
            <person name="Wade C.M."/>
            <person name="Walker J.A."/>
            <person name="Waters P.D."/>
            <person name="Webber C."/>
            <person name="Weidman J.R."/>
            <person name="Xie X."/>
            <person name="Zody M.C."/>
            <person name="Baldwin J."/>
            <person name="Abdouelleil A."/>
            <person name="Abdulkadir J."/>
            <person name="Abebe A."/>
            <person name="Abera B."/>
            <person name="Abreu J."/>
            <person name="Acer S.C."/>
            <person name="Aftuck L."/>
            <person name="Alexander A."/>
            <person name="An P."/>
            <person name="Anderson E."/>
            <person name="Anderson S."/>
            <person name="Arachi H."/>
            <person name="Azer M."/>
            <person name="Bachantsang P."/>
            <person name="Barry A."/>
            <person name="Bayul T."/>
            <person name="Berlin A."/>
            <person name="Bessette D."/>
            <person name="Bloom T."/>
            <person name="Bloom T."/>
            <person name="Boguslavskiy L."/>
            <person name="Bonnet C."/>
            <person name="Boukhgalter B."/>
            <person name="Bourzgui I."/>
            <person name="Brown A."/>
            <person name="Cahill P."/>
            <person name="Channer S."/>
            <person name="Cheshatsang Y."/>
            <person name="Chuda L."/>
            <person name="Citroen M."/>
            <person name="Collymore A."/>
            <person name="Cooke P."/>
            <person name="Costello M."/>
            <person name="D'Aco K."/>
            <person name="Daza R."/>
            <person name="De Haan G."/>
            <person name="DeGray S."/>
            <person name="DeMaso C."/>
            <person name="Dhargay N."/>
            <person name="Dooley K."/>
            <person name="Dooley E."/>
            <person name="Doricent M."/>
            <person name="Dorje P."/>
            <person name="Dorjee K."/>
            <person name="Dupes A."/>
            <person name="Elong R."/>
            <person name="Falk J."/>
            <person name="Farina A."/>
            <person name="Faro S."/>
            <person name="Ferguson D."/>
            <person name="Fisher S."/>
            <person name="Foley C.D."/>
            <person name="Franke A."/>
            <person name="Friedrich D."/>
            <person name="Gadbois L."/>
            <person name="Gearin G."/>
            <person name="Gearin C.R."/>
            <person name="Giannoukos G."/>
            <person name="Goode T."/>
            <person name="Graham J."/>
            <person name="Grandbois E."/>
            <person name="Grewal S."/>
            <person name="Gyaltsen K."/>
            <person name="Hafez N."/>
            <person name="Hagos B."/>
            <person name="Hall J."/>
            <person name="Henson C."/>
            <person name="Hollinger A."/>
            <person name="Honan T."/>
            <person name="Huard M.D."/>
            <person name="Hughes L."/>
            <person name="Hurhula B."/>
            <person name="Husby M.E."/>
            <person name="Kamat A."/>
            <person name="Kanga B."/>
            <person name="Kashin S."/>
            <person name="Khazanovich D."/>
            <person name="Kisner P."/>
            <person name="Lance K."/>
            <person name="Lara M."/>
            <person name="Lee W."/>
            <person name="Lennon N."/>
            <person name="Letendre F."/>
            <person name="LeVine R."/>
            <person name="Lipovsky A."/>
            <person name="Liu X."/>
            <person name="Liu J."/>
            <person name="Liu S."/>
            <person name="Lokyitsang T."/>
            <person name="Lokyitsang Y."/>
            <person name="Lubonja R."/>
            <person name="Lui A."/>
            <person name="MacDonald P."/>
            <person name="Magnisalis V."/>
            <person name="Maru K."/>
            <person name="Matthews C."/>
            <person name="McCusker W."/>
            <person name="McDonough S."/>
            <person name="Mehta T."/>
            <person name="Meldrim J."/>
            <person name="Meneus L."/>
            <person name="Mihai O."/>
            <person name="Mihalev A."/>
            <person name="Mihova T."/>
            <person name="Mittelman R."/>
            <person name="Mlenga V."/>
            <person name="Montmayeur A."/>
            <person name="Mulrain L."/>
            <person name="Navidi A."/>
            <person name="Naylor J."/>
            <person name="Negash T."/>
            <person name="Nguyen T."/>
            <person name="Nguyen N."/>
            <person name="Nicol R."/>
            <person name="Norbu C."/>
            <person name="Norbu N."/>
            <person name="Novod N."/>
            <person name="O'Neill B."/>
            <person name="Osman S."/>
            <person name="Markiewicz E."/>
            <person name="Oyono O.L."/>
            <person name="Patti C."/>
            <person name="Phunkhang P."/>
            <person name="Pierre F."/>
            <person name="Priest M."/>
            <person name="Raghuraman S."/>
            <person name="Rege F."/>
            <person name="Reyes R."/>
            <person name="Rise C."/>
            <person name="Rogov P."/>
            <person name="Ross K."/>
            <person name="Ryan E."/>
            <person name="Settipalli S."/>
            <person name="Shea T."/>
            <person name="Sherpa N."/>
            <person name="Shi L."/>
            <person name="Shih D."/>
            <person name="Sparrow T."/>
            <person name="Spaulding J."/>
            <person name="Stalker J."/>
            <person name="Stange-Thomann N."/>
            <person name="Stavropoulos S."/>
            <person name="Stone C."/>
            <person name="Strader C."/>
            <person name="Tesfaye S."/>
            <person name="Thomson T."/>
            <person name="Thoulutsang Y."/>
            <person name="Thoulutsang D."/>
            <person name="Topham K."/>
            <person name="Topping I."/>
            <person name="Tsamla T."/>
            <person name="Vassiliev H."/>
            <person name="Vo A."/>
            <person name="Wangchuk T."/>
            <person name="Wangdi T."/>
            <person name="Weiand M."/>
            <person name="Wilkinson J."/>
            <person name="Wilson A."/>
            <person name="Yadav S."/>
            <person name="Young G."/>
            <person name="Yu Q."/>
            <person name="Zembek L."/>
            <person name="Zhong D."/>
            <person name="Zimmer A."/>
            <person name="Zwirko Z."/>
            <person name="Jaffe D.B."/>
            <person name="Alvarez P."/>
            <person name="Brockman W."/>
            <person name="Butler J."/>
            <person name="Chin C."/>
            <person name="Gnerre S."/>
            <person name="MacCallum I."/>
            <person name="Graves J.A."/>
            <person name="Ponting C.P."/>
            <person name="Breen M."/>
            <person name="Samollow P.B."/>
            <person name="Lander E.S."/>
            <person name="Lindblad-Toh K."/>
        </authorList>
    </citation>
    <scope>NUCLEOTIDE SEQUENCE [LARGE SCALE GENOMIC DNA]</scope>
</reference>
<dbReference type="AlphaFoldDB" id="A0A5F8HLC6"/>
<dbReference type="Proteomes" id="UP000002280">
    <property type="component" value="Chromosome 7"/>
</dbReference>
<evidence type="ECO:0000313" key="1">
    <source>
        <dbReference type="Ensembl" id="ENSMODP00000059993.1"/>
    </source>
</evidence>
<dbReference type="Ensembl" id="ENSMODT00000061179.1">
    <property type="protein sequence ID" value="ENSMODP00000059993.1"/>
    <property type="gene ID" value="ENSMODG00000041893.1"/>
</dbReference>
<dbReference type="OMA" id="HLEEEYH"/>
<dbReference type="GeneTree" id="ENSGT00940000175407"/>
<reference evidence="1" key="3">
    <citation type="submission" date="2025-09" db="UniProtKB">
        <authorList>
            <consortium name="Ensembl"/>
        </authorList>
    </citation>
    <scope>IDENTIFICATION</scope>
</reference>
<dbReference type="STRING" id="13616.ENSMODP00000059993"/>
<protein>
    <recommendedName>
        <fullName evidence="3">Isopropylmalate dehydrogenase-like domain-containing protein</fullName>
    </recommendedName>
</protein>
<organism evidence="1 2">
    <name type="scientific">Monodelphis domestica</name>
    <name type="common">Gray short-tailed opossum</name>
    <dbReference type="NCBI Taxonomy" id="13616"/>
    <lineage>
        <taxon>Eukaryota</taxon>
        <taxon>Metazoa</taxon>
        <taxon>Chordata</taxon>
        <taxon>Craniata</taxon>
        <taxon>Vertebrata</taxon>
        <taxon>Euteleostomi</taxon>
        <taxon>Mammalia</taxon>
        <taxon>Metatheria</taxon>
        <taxon>Didelphimorphia</taxon>
        <taxon>Didelphidae</taxon>
        <taxon>Monodelphis</taxon>
    </lineage>
</organism>
<sequence length="70" mass="7602">MVYPAWMPQVSWLPGLFRNSKLVTQGFTSGANTVTSIPGDGIGPEISASVMKSLDSTKAAFHLEEEYHCN</sequence>
<dbReference type="SUPFAM" id="SSF53659">
    <property type="entry name" value="Isocitrate/Isopropylmalate dehydrogenase-like"/>
    <property type="match status" value="1"/>
</dbReference>
<name>A0A5F8HLC6_MONDO</name>
<accession>A0A5F8HLC6</accession>
<reference evidence="1" key="2">
    <citation type="submission" date="2025-08" db="UniProtKB">
        <authorList>
            <consortium name="Ensembl"/>
        </authorList>
    </citation>
    <scope>IDENTIFICATION</scope>
</reference>
<dbReference type="Bgee" id="ENSMODG00000041893">
    <property type="expression patterns" value="Expressed in skeletal muscle tissue and 1 other cell type or tissue"/>
</dbReference>
<evidence type="ECO:0008006" key="3">
    <source>
        <dbReference type="Google" id="ProtNLM"/>
    </source>
</evidence>